<name>A0A086Z0I0_9BIFI</name>
<sequence>MSHKSEGIVVLWVALLADALIVPMAKRYDQRPLGVALIIMVTLAGLAYCIHQYRREDDLPRSQASKRAEGSAGPQGGGKPLAPARGQRKRESAQDGFAGKSAAEKHSAGRKER</sequence>
<dbReference type="AlphaFoldDB" id="A0A086Z0I0"/>
<accession>A0A086Z0I0</accession>
<keyword evidence="2" id="KW-1133">Transmembrane helix</keyword>
<evidence type="ECO:0000256" key="1">
    <source>
        <dbReference type="SAM" id="MobiDB-lite"/>
    </source>
</evidence>
<protein>
    <submittedName>
        <fullName evidence="3">Uncharacterized protein</fullName>
    </submittedName>
</protein>
<evidence type="ECO:0000313" key="3">
    <source>
        <dbReference type="EMBL" id="KFI40030.1"/>
    </source>
</evidence>
<reference evidence="3 4" key="1">
    <citation type="submission" date="2014-03" db="EMBL/GenBank/DDBJ databases">
        <title>Genomics of Bifidobacteria.</title>
        <authorList>
            <person name="Ventura M."/>
            <person name="Milani C."/>
            <person name="Lugli G.A."/>
        </authorList>
    </citation>
    <scope>NUCLEOTIDE SEQUENCE [LARGE SCALE GENOMIC DNA]</scope>
    <source>
        <strain evidence="3 4">DSM 22766</strain>
    </source>
</reference>
<evidence type="ECO:0000256" key="2">
    <source>
        <dbReference type="SAM" id="Phobius"/>
    </source>
</evidence>
<keyword evidence="4" id="KW-1185">Reference proteome</keyword>
<dbReference type="KEGG" id="bact:AB656_02265"/>
<dbReference type="PATRIC" id="fig|1437605.7.peg.467"/>
<proteinExistence type="predicted"/>
<dbReference type="Proteomes" id="UP000029015">
    <property type="component" value="Unassembled WGS sequence"/>
</dbReference>
<evidence type="ECO:0000313" key="4">
    <source>
        <dbReference type="Proteomes" id="UP000029015"/>
    </source>
</evidence>
<organism evidence="3 4">
    <name type="scientific">Bifidobacterium actinocoloniiforme DSM 22766</name>
    <dbReference type="NCBI Taxonomy" id="1437605"/>
    <lineage>
        <taxon>Bacteria</taxon>
        <taxon>Bacillati</taxon>
        <taxon>Actinomycetota</taxon>
        <taxon>Actinomycetes</taxon>
        <taxon>Bifidobacteriales</taxon>
        <taxon>Bifidobacteriaceae</taxon>
        <taxon>Bifidobacterium</taxon>
    </lineage>
</organism>
<dbReference type="EMBL" id="JGYK01000001">
    <property type="protein sequence ID" value="KFI40030.1"/>
    <property type="molecule type" value="Genomic_DNA"/>
</dbReference>
<keyword evidence="2" id="KW-0472">Membrane</keyword>
<feature type="transmembrane region" description="Helical" evidence="2">
    <location>
        <begin position="35"/>
        <end position="53"/>
    </location>
</feature>
<comment type="caution">
    <text evidence="3">The sequence shown here is derived from an EMBL/GenBank/DDBJ whole genome shotgun (WGS) entry which is preliminary data.</text>
</comment>
<feature type="compositionally biased region" description="Basic and acidic residues" evidence="1">
    <location>
        <begin position="102"/>
        <end position="113"/>
    </location>
</feature>
<gene>
    <name evidence="3" type="ORF">BACT_0732</name>
</gene>
<keyword evidence="2" id="KW-0812">Transmembrane</keyword>
<feature type="region of interest" description="Disordered" evidence="1">
    <location>
        <begin position="59"/>
        <end position="113"/>
    </location>
</feature>
<dbReference type="RefSeq" id="WP_033504435.1">
    <property type="nucleotide sequence ID" value="NZ_CP011786.1"/>
</dbReference>